<feature type="region of interest" description="Disordered" evidence="1">
    <location>
        <begin position="1"/>
        <end position="39"/>
    </location>
</feature>
<dbReference type="InParanoid" id="G2Q7P2"/>
<name>G2Q7P2_THET4</name>
<feature type="compositionally biased region" description="Basic and acidic residues" evidence="1">
    <location>
        <begin position="195"/>
        <end position="205"/>
    </location>
</feature>
<feature type="compositionally biased region" description="Basic residues" evidence="1">
    <location>
        <begin position="178"/>
        <end position="194"/>
    </location>
</feature>
<dbReference type="OrthoDB" id="3946700at2759"/>
<accession>G2Q7P2</accession>
<protein>
    <submittedName>
        <fullName evidence="2">Uncharacterized protein</fullName>
    </submittedName>
</protein>
<gene>
    <name evidence="2" type="ORF">MYCTH_2300613</name>
</gene>
<feature type="compositionally biased region" description="Acidic residues" evidence="1">
    <location>
        <begin position="299"/>
        <end position="310"/>
    </location>
</feature>
<reference evidence="2 3" key="1">
    <citation type="journal article" date="2011" name="Nat. Biotechnol.">
        <title>Comparative genomic analysis of the thermophilic biomass-degrading fungi Myceliophthora thermophila and Thielavia terrestris.</title>
        <authorList>
            <person name="Berka R.M."/>
            <person name="Grigoriev I.V."/>
            <person name="Otillar R."/>
            <person name="Salamov A."/>
            <person name="Grimwood J."/>
            <person name="Reid I."/>
            <person name="Ishmael N."/>
            <person name="John T."/>
            <person name="Darmond C."/>
            <person name="Moisan M.-C."/>
            <person name="Henrissat B."/>
            <person name="Coutinho P.M."/>
            <person name="Lombard V."/>
            <person name="Natvig D.O."/>
            <person name="Lindquist E."/>
            <person name="Schmutz J."/>
            <person name="Lucas S."/>
            <person name="Harris P."/>
            <person name="Powlowski J."/>
            <person name="Bellemare A."/>
            <person name="Taylor D."/>
            <person name="Butler G."/>
            <person name="de Vries R.P."/>
            <person name="Allijn I.E."/>
            <person name="van den Brink J."/>
            <person name="Ushinsky S."/>
            <person name="Storms R."/>
            <person name="Powell A.J."/>
            <person name="Paulsen I.T."/>
            <person name="Elbourne L.D.H."/>
            <person name="Baker S.E."/>
            <person name="Magnuson J."/>
            <person name="LaBoissiere S."/>
            <person name="Clutterbuck A.J."/>
            <person name="Martinez D."/>
            <person name="Wogulis M."/>
            <person name="de Leon A.L."/>
            <person name="Rey M.W."/>
            <person name="Tsang A."/>
        </authorList>
    </citation>
    <scope>NUCLEOTIDE SEQUENCE [LARGE SCALE GENOMIC DNA]</scope>
    <source>
        <strain evidence="3">ATCC 42464 / BCRC 31852 / DSM 1799</strain>
    </source>
</reference>
<feature type="region of interest" description="Disordered" evidence="1">
    <location>
        <begin position="63"/>
        <end position="97"/>
    </location>
</feature>
<proteinExistence type="predicted"/>
<feature type="compositionally biased region" description="Low complexity" evidence="1">
    <location>
        <begin position="233"/>
        <end position="243"/>
    </location>
</feature>
<dbReference type="GeneID" id="11512024"/>
<dbReference type="EMBL" id="CP003003">
    <property type="protein sequence ID" value="AEO56100.1"/>
    <property type="molecule type" value="Genomic_DNA"/>
</dbReference>
<feature type="compositionally biased region" description="Basic and acidic residues" evidence="1">
    <location>
        <begin position="14"/>
        <end position="25"/>
    </location>
</feature>
<feature type="compositionally biased region" description="Polar residues" evidence="1">
    <location>
        <begin position="164"/>
        <end position="177"/>
    </location>
</feature>
<dbReference type="KEGG" id="mtm:MYCTH_2300613"/>
<organism evidence="2 3">
    <name type="scientific">Thermothelomyces thermophilus (strain ATCC 42464 / BCRC 31852 / DSM 1799)</name>
    <name type="common">Sporotrichum thermophile</name>
    <dbReference type="NCBI Taxonomy" id="573729"/>
    <lineage>
        <taxon>Eukaryota</taxon>
        <taxon>Fungi</taxon>
        <taxon>Dikarya</taxon>
        <taxon>Ascomycota</taxon>
        <taxon>Pezizomycotina</taxon>
        <taxon>Sordariomycetes</taxon>
        <taxon>Sordariomycetidae</taxon>
        <taxon>Sordariales</taxon>
        <taxon>Chaetomiaceae</taxon>
        <taxon>Thermothelomyces</taxon>
    </lineage>
</organism>
<feature type="compositionally biased region" description="Low complexity" evidence="1">
    <location>
        <begin position="252"/>
        <end position="280"/>
    </location>
</feature>
<dbReference type="VEuPathDB" id="FungiDB:MYCTH_2300613"/>
<dbReference type="AlphaFoldDB" id="G2Q7P2"/>
<dbReference type="OMA" id="GTWGNPY"/>
<evidence type="ECO:0000313" key="2">
    <source>
        <dbReference type="EMBL" id="AEO56100.1"/>
    </source>
</evidence>
<evidence type="ECO:0000313" key="3">
    <source>
        <dbReference type="Proteomes" id="UP000007322"/>
    </source>
</evidence>
<feature type="compositionally biased region" description="Basic and acidic residues" evidence="1">
    <location>
        <begin position="86"/>
        <end position="97"/>
    </location>
</feature>
<dbReference type="RefSeq" id="XP_003661345.1">
    <property type="nucleotide sequence ID" value="XM_003661297.1"/>
</dbReference>
<sequence>MGLRLYQASVESDSQSKFKADDRSARSRSSIRRALDRNEDRIRERRRRLLATAAAYNSFDARRGQASADLGSAPPATTDSAGTRSGSEHGRRTLRDANRRRALFGDGTVTIFGEPWAHLHAEPHPGPFRDDGHVLFPALSMAVESDFLPPRTQARPEPTYALSNMRSTQASNHTSRSTSRHQPRPLWSRVHRHSTRLDGLRDDVSSGRASPWAVDADGLGDRNRSLSPEGDTDWGTLLTTLTPDPQPPSVGSSFASASASAATTQRTAAPTSSRTSFTTPDTAENSSFEHPCESGCDNSDTEGDEEDEMDPMSISGLNSLRRSSALRGDSDDPVELLGGMQRIVRNLARREDIPDEWWADAGLSRTLSREASRN</sequence>
<feature type="region of interest" description="Disordered" evidence="1">
    <location>
        <begin position="164"/>
        <end position="336"/>
    </location>
</feature>
<dbReference type="Proteomes" id="UP000007322">
    <property type="component" value="Chromosome 2"/>
</dbReference>
<dbReference type="eggNOG" id="ENOG502SQAM">
    <property type="taxonomic scope" value="Eukaryota"/>
</dbReference>
<dbReference type="HOGENOM" id="CLU_031733_1_0_1"/>
<keyword evidence="3" id="KW-1185">Reference proteome</keyword>
<feature type="compositionally biased region" description="Polar residues" evidence="1">
    <location>
        <begin position="75"/>
        <end position="85"/>
    </location>
</feature>
<evidence type="ECO:0000256" key="1">
    <source>
        <dbReference type="SAM" id="MobiDB-lite"/>
    </source>
</evidence>